<evidence type="ECO:0000313" key="2">
    <source>
        <dbReference type="Proteomes" id="UP000447434"/>
    </source>
</evidence>
<comment type="caution">
    <text evidence="1">The sequence shown here is derived from an EMBL/GenBank/DDBJ whole genome shotgun (WGS) entry which is preliminary data.</text>
</comment>
<dbReference type="AlphaFoldDB" id="A0A6A4QFH2"/>
<keyword evidence="2" id="KW-1185">Reference proteome</keyword>
<sequence>MFLSQTLHPLRKKLLNTISSHHASLHFFRTNISNVFVDSNCIFLKLHGGPRSSLIKQDEGKSQEGDIKGGFVRRVFDPGGLDRT</sequence>
<reference evidence="2" key="1">
    <citation type="journal article" date="2020" name="Nat. Commun.">
        <title>Genome sequence of the cluster root forming white lupin.</title>
        <authorList>
            <person name="Hufnagel B."/>
            <person name="Marques A."/>
            <person name="Soriano A."/>
            <person name="Marques L."/>
            <person name="Divol F."/>
            <person name="Doumas P."/>
            <person name="Sallet E."/>
            <person name="Mancinotti D."/>
            <person name="Carrere S."/>
            <person name="Marande W."/>
            <person name="Arribat S."/>
            <person name="Keller J."/>
            <person name="Huneau C."/>
            <person name="Blein T."/>
            <person name="Aime D."/>
            <person name="Laguerre M."/>
            <person name="Taylor J."/>
            <person name="Schubert V."/>
            <person name="Nelson M."/>
            <person name="Geu-Flores F."/>
            <person name="Crespi M."/>
            <person name="Gallardo-Guerrero K."/>
            <person name="Delaux P.-M."/>
            <person name="Salse J."/>
            <person name="Berges H."/>
            <person name="Guyot R."/>
            <person name="Gouzy J."/>
            <person name="Peret B."/>
        </authorList>
    </citation>
    <scope>NUCLEOTIDE SEQUENCE [LARGE SCALE GENOMIC DNA]</scope>
    <source>
        <strain evidence="2">cv. Amiga</strain>
    </source>
</reference>
<evidence type="ECO:0000313" key="1">
    <source>
        <dbReference type="EMBL" id="KAE9612362.1"/>
    </source>
</evidence>
<name>A0A6A4QFH2_LUPAL</name>
<dbReference type="EMBL" id="WOCE01000006">
    <property type="protein sequence ID" value="KAE9612362.1"/>
    <property type="molecule type" value="Genomic_DNA"/>
</dbReference>
<proteinExistence type="predicted"/>
<protein>
    <submittedName>
        <fullName evidence="1">Uncharacterized protein</fullName>
    </submittedName>
</protein>
<dbReference type="Proteomes" id="UP000447434">
    <property type="component" value="Chromosome 6"/>
</dbReference>
<organism evidence="1 2">
    <name type="scientific">Lupinus albus</name>
    <name type="common">White lupine</name>
    <name type="synonym">Lupinus termis</name>
    <dbReference type="NCBI Taxonomy" id="3870"/>
    <lineage>
        <taxon>Eukaryota</taxon>
        <taxon>Viridiplantae</taxon>
        <taxon>Streptophyta</taxon>
        <taxon>Embryophyta</taxon>
        <taxon>Tracheophyta</taxon>
        <taxon>Spermatophyta</taxon>
        <taxon>Magnoliopsida</taxon>
        <taxon>eudicotyledons</taxon>
        <taxon>Gunneridae</taxon>
        <taxon>Pentapetalae</taxon>
        <taxon>rosids</taxon>
        <taxon>fabids</taxon>
        <taxon>Fabales</taxon>
        <taxon>Fabaceae</taxon>
        <taxon>Papilionoideae</taxon>
        <taxon>50 kb inversion clade</taxon>
        <taxon>genistoids sensu lato</taxon>
        <taxon>core genistoids</taxon>
        <taxon>Genisteae</taxon>
        <taxon>Lupinus</taxon>
    </lineage>
</organism>
<gene>
    <name evidence="1" type="ORF">Lalb_Chr06g0172201</name>
</gene>
<accession>A0A6A4QFH2</accession>